<proteinExistence type="predicted"/>
<evidence type="ECO:0000313" key="4">
    <source>
        <dbReference type="Proteomes" id="UP000642938"/>
    </source>
</evidence>
<accession>A0A7W6K9I5</accession>
<dbReference type="EMBL" id="JACIEF010000002">
    <property type="protein sequence ID" value="MBB4107700.1"/>
    <property type="molecule type" value="Genomic_DNA"/>
</dbReference>
<reference evidence="2 3" key="3">
    <citation type="submission" date="2020-08" db="EMBL/GenBank/DDBJ databases">
        <title>Genomic Encyclopedia of Type Strains, Phase IV (KMG-IV): sequencing the most valuable type-strain genomes for metagenomic binning, comparative biology and taxonomic classification.</title>
        <authorList>
            <person name="Goeker M."/>
        </authorList>
    </citation>
    <scope>NUCLEOTIDE SEQUENCE [LARGE SCALE GENOMIC DNA]</scope>
    <source>
        <strain evidence="2 3">DSM 100774</strain>
    </source>
</reference>
<dbReference type="Gene3D" id="3.90.320.10">
    <property type="match status" value="1"/>
</dbReference>
<sequence>MPQDPYFGRPEISNSDLSALKNLLYPREEIGNKERAYANGTLLDNMITEIEKVDFYRLRVQYCDYQFTQEEFDTAAAMKKAFLKDPFCKMLNDASDYQAITMNYNFDIEYNGFQFQLSAGVRCKWDLLARGFKMGGDIKSTTAQTLKQFYAACHLFDYFRSRAWYMDLEGIDKDVLIGISKVNKQVFKIFLDRKAPLNTEARQLYELGKAQYQELAFKYWMLFDGLKLTA</sequence>
<protein>
    <submittedName>
        <fullName evidence="2">Uncharacterized protein</fullName>
    </submittedName>
</protein>
<reference evidence="1" key="1">
    <citation type="journal article" date="2014" name="Int. J. Syst. Evol. Microbiol.">
        <title>Complete genome of a new Firmicutes species belonging to the dominant human colonic microbiota ('Ruminococcus bicirculans') reveals two chromosomes and a selective capacity to utilize plant glucans.</title>
        <authorList>
            <consortium name="NISC Comparative Sequencing Program"/>
            <person name="Wegmann U."/>
            <person name="Louis P."/>
            <person name="Goesmann A."/>
            <person name="Henrissat B."/>
            <person name="Duncan S.H."/>
            <person name="Flint H.J."/>
        </authorList>
    </citation>
    <scope>NUCLEOTIDE SEQUENCE</scope>
    <source>
        <strain evidence="1">CGMCC 1.15287</strain>
    </source>
</reference>
<organism evidence="2 3">
    <name type="scientific">Pedobacter zeae</name>
    <dbReference type="NCBI Taxonomy" id="1737356"/>
    <lineage>
        <taxon>Bacteria</taxon>
        <taxon>Pseudomonadati</taxon>
        <taxon>Bacteroidota</taxon>
        <taxon>Sphingobacteriia</taxon>
        <taxon>Sphingobacteriales</taxon>
        <taxon>Sphingobacteriaceae</taxon>
        <taxon>Pedobacter</taxon>
    </lineage>
</organism>
<gene>
    <name evidence="1" type="ORF">GCM10007422_09520</name>
    <name evidence="2" type="ORF">GGQ60_001681</name>
</gene>
<dbReference type="Proteomes" id="UP000532273">
    <property type="component" value="Unassembled WGS sequence"/>
</dbReference>
<keyword evidence="4" id="KW-1185">Reference proteome</keyword>
<dbReference type="RefSeq" id="WP_183762136.1">
    <property type="nucleotide sequence ID" value="NZ_BMHZ01000001.1"/>
</dbReference>
<comment type="caution">
    <text evidence="2">The sequence shown here is derived from an EMBL/GenBank/DDBJ whole genome shotgun (WGS) entry which is preliminary data.</text>
</comment>
<name>A0A7W6K9I5_9SPHI</name>
<reference evidence="4" key="2">
    <citation type="journal article" date="2019" name="Int. J. Syst. Evol. Microbiol.">
        <title>The Global Catalogue of Microorganisms (GCM) 10K type strain sequencing project: providing services to taxonomists for standard genome sequencing and annotation.</title>
        <authorList>
            <consortium name="The Broad Institute Genomics Platform"/>
            <consortium name="The Broad Institute Genome Sequencing Center for Infectious Disease"/>
            <person name="Wu L."/>
            <person name="Ma J."/>
        </authorList>
    </citation>
    <scope>NUCLEOTIDE SEQUENCE [LARGE SCALE GENOMIC DNA]</scope>
    <source>
        <strain evidence="4">CGMCC 1.15287</strain>
    </source>
</reference>
<evidence type="ECO:0000313" key="3">
    <source>
        <dbReference type="Proteomes" id="UP000532273"/>
    </source>
</evidence>
<evidence type="ECO:0000313" key="2">
    <source>
        <dbReference type="EMBL" id="MBB4107700.1"/>
    </source>
</evidence>
<dbReference type="Proteomes" id="UP000642938">
    <property type="component" value="Unassembled WGS sequence"/>
</dbReference>
<dbReference type="InterPro" id="IPR011604">
    <property type="entry name" value="PDDEXK-like_dom_sf"/>
</dbReference>
<evidence type="ECO:0000313" key="1">
    <source>
        <dbReference type="EMBL" id="GGG97630.1"/>
    </source>
</evidence>
<dbReference type="EMBL" id="BMHZ01000001">
    <property type="protein sequence ID" value="GGG97630.1"/>
    <property type="molecule type" value="Genomic_DNA"/>
</dbReference>
<dbReference type="AlphaFoldDB" id="A0A7W6K9I5"/>
<reference evidence="1" key="4">
    <citation type="submission" date="2024-05" db="EMBL/GenBank/DDBJ databases">
        <authorList>
            <person name="Sun Q."/>
            <person name="Zhou Y."/>
        </authorList>
    </citation>
    <scope>NUCLEOTIDE SEQUENCE</scope>
    <source>
        <strain evidence="1">CGMCC 1.15287</strain>
    </source>
</reference>